<gene>
    <name evidence="1" type="ORF">FEM48_Zijuj09G0167100</name>
</gene>
<comment type="caution">
    <text evidence="1">The sequence shown here is derived from an EMBL/GenBank/DDBJ whole genome shotgun (WGS) entry which is preliminary data.</text>
</comment>
<evidence type="ECO:0000313" key="1">
    <source>
        <dbReference type="EMBL" id="KAH7518395.1"/>
    </source>
</evidence>
<dbReference type="AlphaFoldDB" id="A0A978UU45"/>
<dbReference type="EMBL" id="JAEACU010000009">
    <property type="protein sequence ID" value="KAH7518395.1"/>
    <property type="molecule type" value="Genomic_DNA"/>
</dbReference>
<sequence>MYLISSIPQPPWFGLKLDNRKSKKCLPILSYLLLFIDLLAVEKELEDNSRENETIGMPREEMEGAFDLIATAYVVGFIQEGNGKIISFLRDKFFAPILAGWLLKRADFDCGKIL</sequence>
<name>A0A978UU45_ZIZJJ</name>
<reference evidence="1" key="1">
    <citation type="journal article" date="2021" name="Front. Plant Sci.">
        <title>Chromosome-Scale Genome Assembly for Chinese Sour Jujube and Insights Into Its Genome Evolution and Domestication Signature.</title>
        <authorList>
            <person name="Shen L.-Y."/>
            <person name="Luo H."/>
            <person name="Wang X.-L."/>
            <person name="Wang X.-M."/>
            <person name="Qiu X.-J."/>
            <person name="Liu H."/>
            <person name="Zhou S.-S."/>
            <person name="Jia K.-H."/>
            <person name="Nie S."/>
            <person name="Bao Y.-T."/>
            <person name="Zhang R.-G."/>
            <person name="Yun Q.-Z."/>
            <person name="Chai Y.-H."/>
            <person name="Lu J.-Y."/>
            <person name="Li Y."/>
            <person name="Zhao S.-W."/>
            <person name="Mao J.-F."/>
            <person name="Jia S.-G."/>
            <person name="Mao Y.-M."/>
        </authorList>
    </citation>
    <scope>NUCLEOTIDE SEQUENCE</scope>
    <source>
        <strain evidence="1">AT0</strain>
        <tissue evidence="1">Leaf</tissue>
    </source>
</reference>
<evidence type="ECO:0000313" key="2">
    <source>
        <dbReference type="Proteomes" id="UP000813462"/>
    </source>
</evidence>
<dbReference type="Proteomes" id="UP000813462">
    <property type="component" value="Unassembled WGS sequence"/>
</dbReference>
<organism evidence="1 2">
    <name type="scientific">Ziziphus jujuba var. spinosa</name>
    <dbReference type="NCBI Taxonomy" id="714518"/>
    <lineage>
        <taxon>Eukaryota</taxon>
        <taxon>Viridiplantae</taxon>
        <taxon>Streptophyta</taxon>
        <taxon>Embryophyta</taxon>
        <taxon>Tracheophyta</taxon>
        <taxon>Spermatophyta</taxon>
        <taxon>Magnoliopsida</taxon>
        <taxon>eudicotyledons</taxon>
        <taxon>Gunneridae</taxon>
        <taxon>Pentapetalae</taxon>
        <taxon>rosids</taxon>
        <taxon>fabids</taxon>
        <taxon>Rosales</taxon>
        <taxon>Rhamnaceae</taxon>
        <taxon>Paliureae</taxon>
        <taxon>Ziziphus</taxon>
    </lineage>
</organism>
<accession>A0A978UU45</accession>
<protein>
    <submittedName>
        <fullName evidence="1">Uncharacterized protein</fullName>
    </submittedName>
</protein>
<proteinExistence type="predicted"/>